<dbReference type="InterPro" id="IPR050175">
    <property type="entry name" value="Complex_I_Subunit_2"/>
</dbReference>
<evidence type="ECO:0000256" key="12">
    <source>
        <dbReference type="ARBA" id="ARBA00022989"/>
    </source>
</evidence>
<evidence type="ECO:0000313" key="21">
    <source>
        <dbReference type="EMBL" id="QOW08018.1"/>
    </source>
</evidence>
<dbReference type="Pfam" id="PF00361">
    <property type="entry name" value="Proton_antipo_M"/>
    <property type="match status" value="1"/>
</dbReference>
<dbReference type="InterPro" id="IPR003917">
    <property type="entry name" value="NADH_UbQ_OxRdtase_chain2"/>
</dbReference>
<protein>
    <recommendedName>
        <fullName evidence="5 18">NADH-ubiquinone oxidoreductase chain 2</fullName>
        <ecNumber evidence="4 18">7.1.1.2</ecNumber>
    </recommendedName>
</protein>
<dbReference type="EMBL" id="MG011536">
    <property type="protein sequence ID" value="QLI42470.1"/>
    <property type="molecule type" value="Genomic_DNA"/>
</dbReference>
<keyword evidence="9 18" id="KW-0999">Mitochondrion inner membrane</keyword>
<dbReference type="GO" id="GO:0005743">
    <property type="term" value="C:mitochondrial inner membrane"/>
    <property type="evidence" value="ECO:0007669"/>
    <property type="project" value="UniProtKB-SubCell"/>
</dbReference>
<comment type="function">
    <text evidence="1">Core subunit of the mitochondrial membrane respiratory chain NADH dehydrogenase (Complex I) that is believed to belong to the minimal assembly required for catalysis. Complex I functions in the transfer of electrons from NADH to the respiratory chain. The immediate electron acceptor for the enzyme is believed to be ubiquinone.</text>
</comment>
<evidence type="ECO:0000256" key="7">
    <source>
        <dbReference type="ARBA" id="ARBA00022660"/>
    </source>
</evidence>
<evidence type="ECO:0000256" key="10">
    <source>
        <dbReference type="ARBA" id="ARBA00022967"/>
    </source>
</evidence>
<dbReference type="RefSeq" id="YP_010032697.1">
    <property type="nucleotide sequence ID" value="NC_053875.1"/>
</dbReference>
<dbReference type="PANTHER" id="PTHR46552">
    <property type="entry name" value="NADH-UBIQUINONE OXIDOREDUCTASE CHAIN 2"/>
    <property type="match status" value="1"/>
</dbReference>
<comment type="function">
    <text evidence="18">Core subunit of the mitochondrial membrane respiratory chain NADH dehydrogenase (Complex I) which catalyzes electron transfer from NADH through the respiratory chain, using ubiquinone as an electron acceptor. Essential for the catalytic activity and assembly of complex I.</text>
</comment>
<evidence type="ECO:0000256" key="6">
    <source>
        <dbReference type="ARBA" id="ARBA00022448"/>
    </source>
</evidence>
<dbReference type="GO" id="GO:0008137">
    <property type="term" value="F:NADH dehydrogenase (ubiquinone) activity"/>
    <property type="evidence" value="ECO:0007669"/>
    <property type="project" value="UniProtKB-EC"/>
</dbReference>
<keyword evidence="7 18" id="KW-0679">Respiratory chain</keyword>
<gene>
    <name evidence="20" type="primary">ND2</name>
    <name evidence="21" type="synonym">nad2</name>
</gene>
<evidence type="ECO:0000256" key="5">
    <source>
        <dbReference type="ARBA" id="ARBA00021008"/>
    </source>
</evidence>
<feature type="transmembrane region" description="Helical" evidence="18">
    <location>
        <begin position="59"/>
        <end position="78"/>
    </location>
</feature>
<keyword evidence="12 18" id="KW-1133">Transmembrane helix</keyword>
<evidence type="ECO:0000256" key="15">
    <source>
        <dbReference type="ARBA" id="ARBA00023128"/>
    </source>
</evidence>
<comment type="similarity">
    <text evidence="3 18">Belongs to the complex I subunit 2 family.</text>
</comment>
<feature type="transmembrane region" description="Helical" evidence="18">
    <location>
        <begin position="130"/>
        <end position="150"/>
    </location>
</feature>
<evidence type="ECO:0000256" key="1">
    <source>
        <dbReference type="ARBA" id="ARBA00003257"/>
    </source>
</evidence>
<comment type="subcellular location">
    <subcellularLocation>
        <location evidence="2 18">Mitochondrion inner membrane</location>
        <topology evidence="2 18">Multi-pass membrane protein</topology>
    </subcellularLocation>
</comment>
<keyword evidence="13 18" id="KW-0520">NAD</keyword>
<keyword evidence="6" id="KW-0813">Transport</keyword>
<evidence type="ECO:0000256" key="2">
    <source>
        <dbReference type="ARBA" id="ARBA00004448"/>
    </source>
</evidence>
<evidence type="ECO:0000256" key="16">
    <source>
        <dbReference type="ARBA" id="ARBA00023136"/>
    </source>
</evidence>
<evidence type="ECO:0000256" key="3">
    <source>
        <dbReference type="ARBA" id="ARBA00007012"/>
    </source>
</evidence>
<feature type="domain" description="NADH:quinone oxidoreductase/Mrp antiporter transmembrane" evidence="19">
    <location>
        <begin position="23"/>
        <end position="281"/>
    </location>
</feature>
<evidence type="ECO:0000259" key="19">
    <source>
        <dbReference type="Pfam" id="PF00361"/>
    </source>
</evidence>
<feature type="transmembrane region" description="Helical" evidence="18">
    <location>
        <begin position="7"/>
        <end position="29"/>
    </location>
</feature>
<keyword evidence="10 18" id="KW-1278">Translocase</keyword>
<evidence type="ECO:0000256" key="13">
    <source>
        <dbReference type="ARBA" id="ARBA00023027"/>
    </source>
</evidence>
<evidence type="ECO:0000256" key="17">
    <source>
        <dbReference type="ARBA" id="ARBA00049551"/>
    </source>
</evidence>
<dbReference type="AlphaFoldDB" id="A0A7D5TUL3"/>
<geneLocation type="mitochondrion" evidence="20"/>
<evidence type="ECO:0000256" key="18">
    <source>
        <dbReference type="RuleBase" id="RU003403"/>
    </source>
</evidence>
<dbReference type="PANTHER" id="PTHR46552:SF1">
    <property type="entry name" value="NADH-UBIQUINONE OXIDOREDUCTASE CHAIN 2"/>
    <property type="match status" value="1"/>
</dbReference>
<keyword evidence="8 18" id="KW-0812">Transmembrane</keyword>
<keyword evidence="16 18" id="KW-0472">Membrane</keyword>
<evidence type="ECO:0000256" key="14">
    <source>
        <dbReference type="ARBA" id="ARBA00023075"/>
    </source>
</evidence>
<evidence type="ECO:0000313" key="20">
    <source>
        <dbReference type="EMBL" id="QLI42470.1"/>
    </source>
</evidence>
<keyword evidence="15 18" id="KW-0496">Mitochondrion</keyword>
<proteinExistence type="inferred from homology"/>
<evidence type="ECO:0000256" key="11">
    <source>
        <dbReference type="ARBA" id="ARBA00022982"/>
    </source>
</evidence>
<sequence>MKNLYKLSFFALMISGTLITISSSSWIMMWAGLEINLLSIIPLLTNVKNKMESEASMKYFITQALASTIFLFSTIALMSKTMTQLNSSSILMDCAILTKMGAAPFHFWFPEIMEGLNWSTSTIMLTWQKIAPMVIFMYLPKSIIVTTMTIMSSMMISGLMGINQTSLRKILAYSSINHIGWMIGAMMTNQAIWMMYMIIYTLMTINITFMLKMNNIFQMNQLMNSMNQSKSMKIMFSLNFLSLGGLPPFIGFIPKWMTINNLIDQKLYPLTLMMIIMTLMTLFFYMRITVSAMTMSNTETMKTKTNQNNKSMTMTLNFIVLSGLSITPMLTSFI</sequence>
<dbReference type="CTD" id="4536"/>
<dbReference type="GO" id="GO:0006120">
    <property type="term" value="P:mitochondrial electron transport, NADH to ubiquinone"/>
    <property type="evidence" value="ECO:0007669"/>
    <property type="project" value="InterPro"/>
</dbReference>
<accession>A0A7D5TUL3</accession>
<comment type="catalytic activity">
    <reaction evidence="17 18">
        <text>a ubiquinone + NADH + 5 H(+)(in) = a ubiquinol + NAD(+) + 4 H(+)(out)</text>
        <dbReference type="Rhea" id="RHEA:29091"/>
        <dbReference type="Rhea" id="RHEA-COMP:9565"/>
        <dbReference type="Rhea" id="RHEA-COMP:9566"/>
        <dbReference type="ChEBI" id="CHEBI:15378"/>
        <dbReference type="ChEBI" id="CHEBI:16389"/>
        <dbReference type="ChEBI" id="CHEBI:17976"/>
        <dbReference type="ChEBI" id="CHEBI:57540"/>
        <dbReference type="ChEBI" id="CHEBI:57945"/>
        <dbReference type="EC" id="7.1.1.2"/>
    </reaction>
</comment>
<evidence type="ECO:0000256" key="4">
    <source>
        <dbReference type="ARBA" id="ARBA00012944"/>
    </source>
</evidence>
<feature type="transmembrane region" description="Helical" evidence="18">
    <location>
        <begin position="270"/>
        <end position="290"/>
    </location>
</feature>
<feature type="transmembrane region" description="Helical" evidence="18">
    <location>
        <begin position="311"/>
        <end position="331"/>
    </location>
</feature>
<feature type="transmembrane region" description="Helical" evidence="18">
    <location>
        <begin position="193"/>
        <end position="211"/>
    </location>
</feature>
<dbReference type="InterPro" id="IPR001750">
    <property type="entry name" value="ND/Mrp_TM"/>
</dbReference>
<feature type="transmembrane region" description="Helical" evidence="18">
    <location>
        <begin position="232"/>
        <end position="250"/>
    </location>
</feature>
<evidence type="ECO:0000256" key="9">
    <source>
        <dbReference type="ARBA" id="ARBA00022792"/>
    </source>
</evidence>
<reference evidence="21" key="2">
    <citation type="journal article" date="2020" name="Genomics">
        <title>Comparative mitochondrial genomics of five Dermestid beetles (Coleoptera: Dermestidae) and its implications for phylogeny.</title>
        <authorList>
            <person name="Zeng L."/>
            <person name="Pang Y."/>
            <person name="Feng S."/>
            <person name="Wang Y."/>
            <person name="Stejskal V."/>
            <person name="Aulicky R."/>
            <person name="Zhang S."/>
            <person name="Li Z."/>
        </authorList>
    </citation>
    <scope>NUCLEOTIDE SEQUENCE</scope>
</reference>
<organism evidence="20">
    <name type="scientific">Trogoderma granarium</name>
    <dbReference type="NCBI Taxonomy" id="591392"/>
    <lineage>
        <taxon>Eukaryota</taxon>
        <taxon>Metazoa</taxon>
        <taxon>Ecdysozoa</taxon>
        <taxon>Arthropoda</taxon>
        <taxon>Hexapoda</taxon>
        <taxon>Insecta</taxon>
        <taxon>Pterygota</taxon>
        <taxon>Neoptera</taxon>
        <taxon>Endopterygota</taxon>
        <taxon>Coleoptera</taxon>
        <taxon>Polyphaga</taxon>
        <taxon>Bostrichiformia</taxon>
        <taxon>Dermestidae</taxon>
        <taxon>Megatominae</taxon>
        <taxon>Trogoderma</taxon>
    </lineage>
</organism>
<dbReference type="EMBL" id="MT113335">
    <property type="protein sequence ID" value="QOW08018.1"/>
    <property type="molecule type" value="Genomic_DNA"/>
</dbReference>
<keyword evidence="14 18" id="KW-0830">Ubiquinone</keyword>
<name>A0A7D5TUL3_9COLE</name>
<dbReference type="GeneID" id="63378448"/>
<dbReference type="EC" id="7.1.1.2" evidence="4 18"/>
<dbReference type="PRINTS" id="PR01436">
    <property type="entry name" value="NADHDHGNASE2"/>
</dbReference>
<evidence type="ECO:0000256" key="8">
    <source>
        <dbReference type="ARBA" id="ARBA00022692"/>
    </source>
</evidence>
<reference evidence="20" key="1">
    <citation type="submission" date="2017-09" db="EMBL/GenBank/DDBJ databases">
        <title>The complete mitochondrial genome of Trogoderma granarium (Coleoptera,Dermestidae).</title>
        <authorList>
            <person name="Zheng S."/>
            <person name="Yang W."/>
        </authorList>
    </citation>
    <scope>NUCLEOTIDE SEQUENCE</scope>
</reference>
<keyword evidence="11 18" id="KW-0249">Electron transport</keyword>